<comment type="caution">
    <text evidence="10">The sequence shown here is derived from an EMBL/GenBank/DDBJ whole genome shotgun (WGS) entry which is preliminary data.</text>
</comment>
<organism evidence="10 11">
    <name type="scientific">Cyclocybe aegerita</name>
    <name type="common">Black poplar mushroom</name>
    <name type="synonym">Agrocybe aegerita</name>
    <dbReference type="NCBI Taxonomy" id="1973307"/>
    <lineage>
        <taxon>Eukaryota</taxon>
        <taxon>Fungi</taxon>
        <taxon>Dikarya</taxon>
        <taxon>Basidiomycota</taxon>
        <taxon>Agaricomycotina</taxon>
        <taxon>Agaricomycetes</taxon>
        <taxon>Agaricomycetidae</taxon>
        <taxon>Agaricales</taxon>
        <taxon>Agaricineae</taxon>
        <taxon>Bolbitiaceae</taxon>
        <taxon>Cyclocybe</taxon>
    </lineage>
</organism>
<dbReference type="Proteomes" id="UP000467700">
    <property type="component" value="Unassembled WGS sequence"/>
</dbReference>
<keyword evidence="4 9" id="KW-0349">Heme</keyword>
<dbReference type="InterPro" id="IPR050364">
    <property type="entry name" value="Cytochrome_P450_fung"/>
</dbReference>
<dbReference type="InterPro" id="IPR036396">
    <property type="entry name" value="Cyt_P450_sf"/>
</dbReference>
<proteinExistence type="inferred from homology"/>
<dbReference type="PANTHER" id="PTHR46300">
    <property type="entry name" value="P450, PUTATIVE (EUROFUNG)-RELATED-RELATED"/>
    <property type="match status" value="1"/>
</dbReference>
<name>A0A8S0XJ70_CYCAE</name>
<dbReference type="OrthoDB" id="2789670at2759"/>
<dbReference type="PRINTS" id="PR00385">
    <property type="entry name" value="P450"/>
</dbReference>
<keyword evidence="11" id="KW-1185">Reference proteome</keyword>
<evidence type="ECO:0000256" key="8">
    <source>
        <dbReference type="ARBA" id="ARBA00023033"/>
    </source>
</evidence>
<keyword evidence="7 9" id="KW-0408">Iron</keyword>
<evidence type="ECO:0000256" key="7">
    <source>
        <dbReference type="ARBA" id="ARBA00023004"/>
    </source>
</evidence>
<sequence length="526" mass="59591">MAEAAVLLVACLSSFLFLTCFLLQKRPRQHLPPGPLGSYLYGVKNQLPSSEPWKTYAKWSETYRSPIISFRVYNRTIVVLNDLESIHALLDQRAQIYSERPMSWMYNVICGRGKSVFNIPASNPRHRTYRRMLQAGLGQRATKEAWDIMRKETEVLVVGLAKQPDNWLQHIRRHAAAVIMKVAFGYTISSLEDPFIKVAEETSKISGWAMAPGRWLVDYYPILQHVPSFVPGAQWKRQGLAWRERLTYLSEVPHNWVKEEMKNDTYLESFTSRFLQFDLDDEDGSVFSKFKSNLGGEEDDIVKWCAGGLYAGAADTTVSALTSFVLLMALYPEVQRKAQQEIDIVLGVEDGSIGPYDVSSPISDMENLGALDYLQAVMKEVLRFAPVGNLALPHATLYDDEYQGCIIPKGASVIPNVWAVMHDPKIYHEPFAFRPERFTNGDLAEPDPRQFAYGFGRRSCPGSHFAETSMLLVMANILAFYSVAPQENSLLEKTRELEFTTEITSNIRPFPVRITPRRATSRVLPA</sequence>
<evidence type="ECO:0000256" key="6">
    <source>
        <dbReference type="ARBA" id="ARBA00023002"/>
    </source>
</evidence>
<evidence type="ECO:0000256" key="2">
    <source>
        <dbReference type="ARBA" id="ARBA00005179"/>
    </source>
</evidence>
<dbReference type="SUPFAM" id="SSF48264">
    <property type="entry name" value="Cytochrome P450"/>
    <property type="match status" value="1"/>
</dbReference>
<evidence type="ECO:0000256" key="5">
    <source>
        <dbReference type="ARBA" id="ARBA00022723"/>
    </source>
</evidence>
<evidence type="ECO:0000313" key="11">
    <source>
        <dbReference type="Proteomes" id="UP000467700"/>
    </source>
</evidence>
<evidence type="ECO:0000256" key="1">
    <source>
        <dbReference type="ARBA" id="ARBA00001971"/>
    </source>
</evidence>
<dbReference type="GO" id="GO:0005506">
    <property type="term" value="F:iron ion binding"/>
    <property type="evidence" value="ECO:0007669"/>
    <property type="project" value="InterPro"/>
</dbReference>
<comment type="cofactor">
    <cofactor evidence="1 9">
        <name>heme</name>
        <dbReference type="ChEBI" id="CHEBI:30413"/>
    </cofactor>
</comment>
<dbReference type="AlphaFoldDB" id="A0A8S0XJ70"/>
<dbReference type="CDD" id="cd11065">
    <property type="entry name" value="CYP64-like"/>
    <property type="match status" value="1"/>
</dbReference>
<dbReference type="GO" id="GO:0016705">
    <property type="term" value="F:oxidoreductase activity, acting on paired donors, with incorporation or reduction of molecular oxygen"/>
    <property type="evidence" value="ECO:0007669"/>
    <property type="project" value="InterPro"/>
</dbReference>
<keyword evidence="6" id="KW-0560">Oxidoreductase</keyword>
<dbReference type="InterPro" id="IPR001128">
    <property type="entry name" value="Cyt_P450"/>
</dbReference>
<evidence type="ECO:0000256" key="9">
    <source>
        <dbReference type="PIRSR" id="PIRSR602401-1"/>
    </source>
</evidence>
<comment type="similarity">
    <text evidence="3">Belongs to the cytochrome P450 family.</text>
</comment>
<feature type="binding site" description="axial binding residue" evidence="9">
    <location>
        <position position="460"/>
    </location>
    <ligand>
        <name>heme</name>
        <dbReference type="ChEBI" id="CHEBI:30413"/>
    </ligand>
    <ligandPart>
        <name>Fe</name>
        <dbReference type="ChEBI" id="CHEBI:18248"/>
    </ligandPart>
</feature>
<accession>A0A8S0XJ70</accession>
<dbReference type="GO" id="GO:0004497">
    <property type="term" value="F:monooxygenase activity"/>
    <property type="evidence" value="ECO:0007669"/>
    <property type="project" value="UniProtKB-KW"/>
</dbReference>
<reference evidence="10 11" key="1">
    <citation type="submission" date="2020-01" db="EMBL/GenBank/DDBJ databases">
        <authorList>
            <person name="Gupta K D."/>
        </authorList>
    </citation>
    <scope>NUCLEOTIDE SEQUENCE [LARGE SCALE GENOMIC DNA]</scope>
</reference>
<evidence type="ECO:0000256" key="3">
    <source>
        <dbReference type="ARBA" id="ARBA00010617"/>
    </source>
</evidence>
<dbReference type="PANTHER" id="PTHR46300:SF7">
    <property type="entry name" value="P450, PUTATIVE (EUROFUNG)-RELATED"/>
    <property type="match status" value="1"/>
</dbReference>
<evidence type="ECO:0000256" key="4">
    <source>
        <dbReference type="ARBA" id="ARBA00022617"/>
    </source>
</evidence>
<evidence type="ECO:0008006" key="12">
    <source>
        <dbReference type="Google" id="ProtNLM"/>
    </source>
</evidence>
<protein>
    <recommendedName>
        <fullName evidence="12">Cytochrome P450</fullName>
    </recommendedName>
</protein>
<gene>
    <name evidence="10" type="ORF">AAE3_LOCUS127</name>
</gene>
<dbReference type="GO" id="GO:0020037">
    <property type="term" value="F:heme binding"/>
    <property type="evidence" value="ECO:0007669"/>
    <property type="project" value="InterPro"/>
</dbReference>
<dbReference type="Gene3D" id="1.10.630.10">
    <property type="entry name" value="Cytochrome P450"/>
    <property type="match status" value="1"/>
</dbReference>
<dbReference type="InterPro" id="IPR002401">
    <property type="entry name" value="Cyt_P450_E_grp-I"/>
</dbReference>
<dbReference type="PRINTS" id="PR00463">
    <property type="entry name" value="EP450I"/>
</dbReference>
<keyword evidence="8" id="KW-0503">Monooxygenase</keyword>
<evidence type="ECO:0000313" key="10">
    <source>
        <dbReference type="EMBL" id="CAA7257444.1"/>
    </source>
</evidence>
<dbReference type="EMBL" id="CACVBS010000001">
    <property type="protein sequence ID" value="CAA7257444.1"/>
    <property type="molecule type" value="Genomic_DNA"/>
</dbReference>
<keyword evidence="5 9" id="KW-0479">Metal-binding</keyword>
<dbReference type="Pfam" id="PF00067">
    <property type="entry name" value="p450"/>
    <property type="match status" value="1"/>
</dbReference>
<comment type="pathway">
    <text evidence="2">Secondary metabolite biosynthesis.</text>
</comment>